<accession>A0A5B8A1I4</accession>
<dbReference type="RefSeq" id="WP_139516153.1">
    <property type="nucleotide sequence ID" value="NZ_CP040896.1"/>
</dbReference>
<reference evidence="3 4" key="1">
    <citation type="submission" date="2019-06" db="EMBL/GenBank/DDBJ databases">
        <authorList>
            <person name="Srinivasan S."/>
        </authorList>
    </citation>
    <scope>NUCLEOTIDE SEQUENCE [LARGE SCALE GENOMIC DNA]</scope>
    <source>
        <strain evidence="3 4">17J68-5</strain>
    </source>
</reference>
<evidence type="ECO:0000256" key="1">
    <source>
        <dbReference type="SAM" id="MobiDB-lite"/>
    </source>
</evidence>
<dbReference type="AlphaFoldDB" id="A0A5B8A1I4"/>
<dbReference type="OrthoDB" id="9901592at2"/>
<name>A0A5B8A1I4_9BACT</name>
<dbReference type="EMBL" id="CP040896">
    <property type="protein sequence ID" value="QDA60979.1"/>
    <property type="molecule type" value="Genomic_DNA"/>
</dbReference>
<keyword evidence="2" id="KW-0732">Signal</keyword>
<feature type="chain" id="PRO_5022734427" description="Lipoprotein" evidence="2">
    <location>
        <begin position="19"/>
        <end position="236"/>
    </location>
</feature>
<dbReference type="Proteomes" id="UP000305398">
    <property type="component" value="Chromosome"/>
</dbReference>
<gene>
    <name evidence="3" type="ORF">FHG12_13075</name>
</gene>
<feature type="signal peptide" evidence="2">
    <location>
        <begin position="1"/>
        <end position="18"/>
    </location>
</feature>
<evidence type="ECO:0000313" key="3">
    <source>
        <dbReference type="EMBL" id="QDA60979.1"/>
    </source>
</evidence>
<evidence type="ECO:0000256" key="2">
    <source>
        <dbReference type="SAM" id="SignalP"/>
    </source>
</evidence>
<organism evidence="3 4">
    <name type="scientific">Hymenobacter jejuensis</name>
    <dbReference type="NCBI Taxonomy" id="2502781"/>
    <lineage>
        <taxon>Bacteria</taxon>
        <taxon>Pseudomonadati</taxon>
        <taxon>Bacteroidota</taxon>
        <taxon>Cytophagia</taxon>
        <taxon>Cytophagales</taxon>
        <taxon>Hymenobacteraceae</taxon>
        <taxon>Hymenobacter</taxon>
    </lineage>
</organism>
<evidence type="ECO:0000313" key="4">
    <source>
        <dbReference type="Proteomes" id="UP000305398"/>
    </source>
</evidence>
<dbReference type="KEGG" id="hyj:FHG12_13075"/>
<protein>
    <recommendedName>
        <fullName evidence="5">Lipoprotein</fullName>
    </recommendedName>
</protein>
<feature type="region of interest" description="Disordered" evidence="1">
    <location>
        <begin position="20"/>
        <end position="44"/>
    </location>
</feature>
<dbReference type="PROSITE" id="PS51257">
    <property type="entry name" value="PROKAR_LIPOPROTEIN"/>
    <property type="match status" value="1"/>
</dbReference>
<keyword evidence="4" id="KW-1185">Reference proteome</keyword>
<sequence length="236" mass="27260">MRLNLLLGLILVWISACSSTPESPLKKTSNKSSVPPPPPPPDGIWDKVDSVAATEETYVYVESQLVRKVANNNNMPCCYRFRSFFEDIQTIGIRKNHGSSVFFFSRFNNPMHRNEKTGKMEDIWIDDEWQDILFFQILDSCKAFHYVNNELLECKLTSEVSSMGGLVNDSRSNYQIKEGFLHGQRLNDSTWHIKLKASYPVTVDDSTWEVEIKLDNNFRVGKKDTLTWRYSCENTK</sequence>
<evidence type="ECO:0008006" key="5">
    <source>
        <dbReference type="Google" id="ProtNLM"/>
    </source>
</evidence>
<feature type="compositionally biased region" description="Polar residues" evidence="1">
    <location>
        <begin position="20"/>
        <end position="33"/>
    </location>
</feature>
<proteinExistence type="predicted"/>